<dbReference type="Pfam" id="PF01261">
    <property type="entry name" value="AP_endonuc_2"/>
    <property type="match status" value="1"/>
</dbReference>
<organism evidence="3 4">
    <name type="scientific">Cyclobacterium jeungdonense</name>
    <dbReference type="NCBI Taxonomy" id="708087"/>
    <lineage>
        <taxon>Bacteria</taxon>
        <taxon>Pseudomonadati</taxon>
        <taxon>Bacteroidota</taxon>
        <taxon>Cytophagia</taxon>
        <taxon>Cytophagales</taxon>
        <taxon>Cyclobacteriaceae</taxon>
        <taxon>Cyclobacterium</taxon>
    </lineage>
</organism>
<evidence type="ECO:0000256" key="1">
    <source>
        <dbReference type="SAM" id="SignalP"/>
    </source>
</evidence>
<accession>A0ABT8CDG8</accession>
<name>A0ABT8CDG8_9BACT</name>
<dbReference type="EMBL" id="JAUFQS010000047">
    <property type="protein sequence ID" value="MDN3690456.1"/>
    <property type="molecule type" value="Genomic_DNA"/>
</dbReference>
<feature type="domain" description="Xylose isomerase-like TIM barrel" evidence="2">
    <location>
        <begin position="54"/>
        <end position="264"/>
    </location>
</feature>
<dbReference type="Proteomes" id="UP001236663">
    <property type="component" value="Unassembled WGS sequence"/>
</dbReference>
<dbReference type="InterPro" id="IPR013022">
    <property type="entry name" value="Xyl_isomerase-like_TIM-brl"/>
</dbReference>
<sequence>MTMKNLSFLLLLMLISMESILAQGNRPIFEEMPGMVSYTYRDSFSKDVSATLDTLQAMGIKDMEFSNLFGKTAAELRKLLDERDMYCSSFGVGYADLVNKTQEVAENAKTLGAKFVRVAWIPHEAPFDLADAERAIADFNKAGKILEEEHDLTFCYHNHGYEFYPYEDGTLFDYLMDQTDPEYVSYEIDILWTFFPGVDPAALINKYPDRFKLMHLKDLKKGVEGNMSGGTPKENDVVLGTGQLDLPSILKAAKEAGIEHFYIEDESPVYYRQVPKSIDYLQGLKY</sequence>
<protein>
    <submittedName>
        <fullName evidence="3">Sugar phosphate isomerase/epimerase</fullName>
    </submittedName>
</protein>
<keyword evidence="4" id="KW-1185">Reference proteome</keyword>
<dbReference type="InterPro" id="IPR036237">
    <property type="entry name" value="Xyl_isomerase-like_sf"/>
</dbReference>
<gene>
    <name evidence="3" type="ORF">QWZ15_21730</name>
</gene>
<evidence type="ECO:0000313" key="3">
    <source>
        <dbReference type="EMBL" id="MDN3690456.1"/>
    </source>
</evidence>
<keyword evidence="1" id="KW-0732">Signal</keyword>
<comment type="caution">
    <text evidence="3">The sequence shown here is derived from an EMBL/GenBank/DDBJ whole genome shotgun (WGS) entry which is preliminary data.</text>
</comment>
<dbReference type="PANTHER" id="PTHR12110:SF41">
    <property type="entry name" value="INOSOSE DEHYDRATASE"/>
    <property type="match status" value="1"/>
</dbReference>
<reference evidence="4" key="1">
    <citation type="journal article" date="2019" name="Int. J. Syst. Evol. Microbiol.">
        <title>The Global Catalogue of Microorganisms (GCM) 10K type strain sequencing project: providing services to taxonomists for standard genome sequencing and annotation.</title>
        <authorList>
            <consortium name="The Broad Institute Genomics Platform"/>
            <consortium name="The Broad Institute Genome Sequencing Center for Infectious Disease"/>
            <person name="Wu L."/>
            <person name="Ma J."/>
        </authorList>
    </citation>
    <scope>NUCLEOTIDE SEQUENCE [LARGE SCALE GENOMIC DNA]</scope>
    <source>
        <strain evidence="4">CECT 7706</strain>
    </source>
</reference>
<feature type="signal peptide" evidence="1">
    <location>
        <begin position="1"/>
        <end position="21"/>
    </location>
</feature>
<dbReference type="GO" id="GO:0016853">
    <property type="term" value="F:isomerase activity"/>
    <property type="evidence" value="ECO:0007669"/>
    <property type="project" value="UniProtKB-KW"/>
</dbReference>
<dbReference type="SUPFAM" id="SSF51658">
    <property type="entry name" value="Xylose isomerase-like"/>
    <property type="match status" value="1"/>
</dbReference>
<feature type="chain" id="PRO_5046902888" evidence="1">
    <location>
        <begin position="22"/>
        <end position="286"/>
    </location>
</feature>
<proteinExistence type="predicted"/>
<dbReference type="Gene3D" id="3.20.20.150">
    <property type="entry name" value="Divalent-metal-dependent TIM barrel enzymes"/>
    <property type="match status" value="1"/>
</dbReference>
<keyword evidence="3" id="KW-0413">Isomerase</keyword>
<dbReference type="PANTHER" id="PTHR12110">
    <property type="entry name" value="HYDROXYPYRUVATE ISOMERASE"/>
    <property type="match status" value="1"/>
</dbReference>
<dbReference type="InterPro" id="IPR050312">
    <property type="entry name" value="IolE/XylAMocC-like"/>
</dbReference>
<evidence type="ECO:0000259" key="2">
    <source>
        <dbReference type="Pfam" id="PF01261"/>
    </source>
</evidence>
<evidence type="ECO:0000313" key="4">
    <source>
        <dbReference type="Proteomes" id="UP001236663"/>
    </source>
</evidence>